<accession>A0A226EHG5</accession>
<organism evidence="7 8">
    <name type="scientific">Folsomia candida</name>
    <name type="common">Springtail</name>
    <dbReference type="NCBI Taxonomy" id="158441"/>
    <lineage>
        <taxon>Eukaryota</taxon>
        <taxon>Metazoa</taxon>
        <taxon>Ecdysozoa</taxon>
        <taxon>Arthropoda</taxon>
        <taxon>Hexapoda</taxon>
        <taxon>Collembola</taxon>
        <taxon>Entomobryomorpha</taxon>
        <taxon>Isotomoidea</taxon>
        <taxon>Isotomidae</taxon>
        <taxon>Proisotominae</taxon>
        <taxon>Folsomia</taxon>
    </lineage>
</organism>
<dbReference type="PROSITE" id="PS01033">
    <property type="entry name" value="GLOBIN"/>
    <property type="match status" value="1"/>
</dbReference>
<keyword evidence="4" id="KW-0813">Transport</keyword>
<feature type="domain" description="Globin" evidence="6">
    <location>
        <begin position="52"/>
        <end position="199"/>
    </location>
</feature>
<name>A0A226EHG5_FOLCA</name>
<keyword evidence="1 4" id="KW-0349">Heme</keyword>
<evidence type="ECO:0000256" key="2">
    <source>
        <dbReference type="ARBA" id="ARBA00022723"/>
    </source>
</evidence>
<keyword evidence="8" id="KW-1185">Reference proteome</keyword>
<dbReference type="Gene3D" id="1.10.490.10">
    <property type="entry name" value="Globins"/>
    <property type="match status" value="1"/>
</dbReference>
<dbReference type="PANTHER" id="PTHR46458">
    <property type="entry name" value="BLR2807 PROTEIN"/>
    <property type="match status" value="1"/>
</dbReference>
<dbReference type="OMA" id="WIRESWN"/>
<dbReference type="SUPFAM" id="SSF46458">
    <property type="entry name" value="Globin-like"/>
    <property type="match status" value="1"/>
</dbReference>
<dbReference type="PANTHER" id="PTHR46458:SF2">
    <property type="entry name" value="X GLOBIN"/>
    <property type="match status" value="1"/>
</dbReference>
<proteinExistence type="inferred from homology"/>
<evidence type="ECO:0000256" key="3">
    <source>
        <dbReference type="ARBA" id="ARBA00023004"/>
    </source>
</evidence>
<dbReference type="OrthoDB" id="436496at2759"/>
<dbReference type="GO" id="GO:0005344">
    <property type="term" value="F:oxygen carrier activity"/>
    <property type="evidence" value="ECO:0007669"/>
    <property type="project" value="UniProtKB-KW"/>
</dbReference>
<comment type="similarity">
    <text evidence="4">Belongs to the globin family.</text>
</comment>
<dbReference type="AlphaFoldDB" id="A0A226EHG5"/>
<comment type="caution">
    <text evidence="7">The sequence shown here is derived from an EMBL/GenBank/DDBJ whole genome shotgun (WGS) entry which is preliminary data.</text>
</comment>
<dbReference type="Proteomes" id="UP000198287">
    <property type="component" value="Unassembled WGS sequence"/>
</dbReference>
<feature type="compositionally biased region" description="Pro residues" evidence="5">
    <location>
        <begin position="18"/>
        <end position="29"/>
    </location>
</feature>
<dbReference type="InterPro" id="IPR012292">
    <property type="entry name" value="Globin/Proto"/>
</dbReference>
<sequence length="209" mass="23879">MGNAIVRQESESSDHPPPHSTPHHPPSLPPRKHSTVSSQARLLLCGPPPVEWLTEEQKIFIRTSWKLIEADISRVGVITFVSLFETHPDVKEVFLPFNGIKHEELQHSKQLRAHALRVMAFVQKAVARLDEKEKLDKLLEELGKAHFYYGAPKKYIDHVGPQFIKAIEPVLSEIWSSDLKDSWMQLFAYITHHMRTAITLAEKAKRGSK</sequence>
<keyword evidence="4" id="KW-0561">Oxygen transport</keyword>
<dbReference type="InterPro" id="IPR009050">
    <property type="entry name" value="Globin-like_sf"/>
</dbReference>
<dbReference type="STRING" id="158441.A0A226EHG5"/>
<dbReference type="EMBL" id="LNIX01000003">
    <property type="protein sequence ID" value="OXA57113.1"/>
    <property type="molecule type" value="Genomic_DNA"/>
</dbReference>
<dbReference type="PRINTS" id="PR00188">
    <property type="entry name" value="PLANTGLOBIN"/>
</dbReference>
<protein>
    <submittedName>
        <fullName evidence="7">Cytoglobin-2</fullName>
    </submittedName>
</protein>
<dbReference type="InterPro" id="IPR000971">
    <property type="entry name" value="Globin"/>
</dbReference>
<gene>
    <name evidence="7" type="ORF">Fcan01_07936</name>
</gene>
<evidence type="ECO:0000259" key="6">
    <source>
        <dbReference type="PROSITE" id="PS01033"/>
    </source>
</evidence>
<evidence type="ECO:0000256" key="4">
    <source>
        <dbReference type="RuleBase" id="RU000356"/>
    </source>
</evidence>
<evidence type="ECO:0000313" key="7">
    <source>
        <dbReference type="EMBL" id="OXA57113.1"/>
    </source>
</evidence>
<feature type="region of interest" description="Disordered" evidence="5">
    <location>
        <begin position="1"/>
        <end position="33"/>
    </location>
</feature>
<dbReference type="Pfam" id="PF00042">
    <property type="entry name" value="Globin"/>
    <property type="match status" value="1"/>
</dbReference>
<dbReference type="GO" id="GO:0046872">
    <property type="term" value="F:metal ion binding"/>
    <property type="evidence" value="ECO:0007669"/>
    <property type="project" value="UniProtKB-KW"/>
</dbReference>
<evidence type="ECO:0000256" key="1">
    <source>
        <dbReference type="ARBA" id="ARBA00022617"/>
    </source>
</evidence>
<evidence type="ECO:0000256" key="5">
    <source>
        <dbReference type="SAM" id="MobiDB-lite"/>
    </source>
</evidence>
<keyword evidence="2" id="KW-0479">Metal-binding</keyword>
<dbReference type="GO" id="GO:0020037">
    <property type="term" value="F:heme binding"/>
    <property type="evidence" value="ECO:0007669"/>
    <property type="project" value="InterPro"/>
</dbReference>
<keyword evidence="3" id="KW-0408">Iron</keyword>
<feature type="compositionally biased region" description="Basic and acidic residues" evidence="5">
    <location>
        <begin position="8"/>
        <end position="17"/>
    </location>
</feature>
<reference evidence="7 8" key="1">
    <citation type="submission" date="2015-12" db="EMBL/GenBank/DDBJ databases">
        <title>The genome of Folsomia candida.</title>
        <authorList>
            <person name="Faddeeva A."/>
            <person name="Derks M.F."/>
            <person name="Anvar Y."/>
            <person name="Smit S."/>
            <person name="Van Straalen N."/>
            <person name="Roelofs D."/>
        </authorList>
    </citation>
    <scope>NUCLEOTIDE SEQUENCE [LARGE SCALE GENOMIC DNA]</scope>
    <source>
        <strain evidence="7 8">VU population</strain>
        <tissue evidence="7">Whole body</tissue>
    </source>
</reference>
<dbReference type="GO" id="GO:0019825">
    <property type="term" value="F:oxygen binding"/>
    <property type="evidence" value="ECO:0007669"/>
    <property type="project" value="InterPro"/>
</dbReference>
<evidence type="ECO:0000313" key="8">
    <source>
        <dbReference type="Proteomes" id="UP000198287"/>
    </source>
</evidence>
<dbReference type="InterPro" id="IPR050532">
    <property type="entry name" value="Globin-like_OT"/>
</dbReference>